<comment type="caution">
    <text evidence="8">The sequence shown here is derived from an EMBL/GenBank/DDBJ whole genome shotgun (WGS) entry which is preliminary data.</text>
</comment>
<comment type="catalytic activity">
    <reaction evidence="3">
        <text>2 GTP = 3',3'-c-di-GMP + 2 diphosphate</text>
        <dbReference type="Rhea" id="RHEA:24898"/>
        <dbReference type="ChEBI" id="CHEBI:33019"/>
        <dbReference type="ChEBI" id="CHEBI:37565"/>
        <dbReference type="ChEBI" id="CHEBI:58805"/>
        <dbReference type="EC" id="2.7.7.65"/>
    </reaction>
</comment>
<keyword evidence="5" id="KW-0472">Membrane</keyword>
<proteinExistence type="predicted"/>
<feature type="transmembrane region" description="Helical" evidence="5">
    <location>
        <begin position="307"/>
        <end position="327"/>
    </location>
</feature>
<feature type="transmembrane region" description="Helical" evidence="5">
    <location>
        <begin position="188"/>
        <end position="206"/>
    </location>
</feature>
<name>A0A919DF59_9GAMM</name>
<feature type="transmembrane region" description="Helical" evidence="5">
    <location>
        <begin position="336"/>
        <end position="359"/>
    </location>
</feature>
<dbReference type="EMBL" id="BNCF01000011">
    <property type="protein sequence ID" value="GHE38280.1"/>
    <property type="molecule type" value="Genomic_DNA"/>
</dbReference>
<feature type="transmembrane region" description="Helical" evidence="5">
    <location>
        <begin position="250"/>
        <end position="269"/>
    </location>
</feature>
<accession>A0A919DF59</accession>
<evidence type="ECO:0000256" key="5">
    <source>
        <dbReference type="SAM" id="Phobius"/>
    </source>
</evidence>
<dbReference type="InterPro" id="IPR043128">
    <property type="entry name" value="Rev_trsase/Diguanyl_cyclase"/>
</dbReference>
<dbReference type="Gene3D" id="2.60.40.2380">
    <property type="match status" value="1"/>
</dbReference>
<dbReference type="NCBIfam" id="TIGR00254">
    <property type="entry name" value="GGDEF"/>
    <property type="match status" value="1"/>
</dbReference>
<evidence type="ECO:0000256" key="2">
    <source>
        <dbReference type="ARBA" id="ARBA00012528"/>
    </source>
</evidence>
<dbReference type="PANTHER" id="PTHR45138">
    <property type="entry name" value="REGULATORY COMPONENTS OF SENSORY TRANSDUCTION SYSTEM"/>
    <property type="match status" value="1"/>
</dbReference>
<dbReference type="CDD" id="cd01949">
    <property type="entry name" value="GGDEF"/>
    <property type="match status" value="1"/>
</dbReference>
<dbReference type="PROSITE" id="PS50887">
    <property type="entry name" value="GGDEF"/>
    <property type="match status" value="1"/>
</dbReference>
<evidence type="ECO:0000256" key="3">
    <source>
        <dbReference type="ARBA" id="ARBA00034247"/>
    </source>
</evidence>
<feature type="chain" id="PRO_5037709565" description="diguanylate cyclase" evidence="6">
    <location>
        <begin position="20"/>
        <end position="605"/>
    </location>
</feature>
<evidence type="ECO:0000256" key="6">
    <source>
        <dbReference type="SAM" id="SignalP"/>
    </source>
</evidence>
<feature type="signal peptide" evidence="6">
    <location>
        <begin position="1"/>
        <end position="19"/>
    </location>
</feature>
<gene>
    <name evidence="8" type="ORF">GCM10007167_20630</name>
</gene>
<dbReference type="GO" id="GO:0052621">
    <property type="term" value="F:diguanylate cyclase activity"/>
    <property type="evidence" value="ECO:0007669"/>
    <property type="project" value="UniProtKB-EC"/>
</dbReference>
<keyword evidence="6" id="KW-0732">Signal</keyword>
<dbReference type="PANTHER" id="PTHR45138:SF9">
    <property type="entry name" value="DIGUANYLATE CYCLASE DGCM-RELATED"/>
    <property type="match status" value="1"/>
</dbReference>
<dbReference type="InterPro" id="IPR029787">
    <property type="entry name" value="Nucleotide_cyclase"/>
</dbReference>
<keyword evidence="9" id="KW-1185">Reference proteome</keyword>
<dbReference type="InterPro" id="IPR050469">
    <property type="entry name" value="Diguanylate_Cyclase"/>
</dbReference>
<evidence type="ECO:0000256" key="1">
    <source>
        <dbReference type="ARBA" id="ARBA00001946"/>
    </source>
</evidence>
<feature type="transmembrane region" description="Helical" evidence="5">
    <location>
        <begin position="281"/>
        <end position="301"/>
    </location>
</feature>
<feature type="coiled-coil region" evidence="4">
    <location>
        <begin position="388"/>
        <end position="437"/>
    </location>
</feature>
<comment type="cofactor">
    <cofactor evidence="1">
        <name>Mg(2+)</name>
        <dbReference type="ChEBI" id="CHEBI:18420"/>
    </cofactor>
</comment>
<dbReference type="FunFam" id="3.30.70.270:FF:000001">
    <property type="entry name" value="Diguanylate cyclase domain protein"/>
    <property type="match status" value="1"/>
</dbReference>
<dbReference type="SMART" id="SM00267">
    <property type="entry name" value="GGDEF"/>
    <property type="match status" value="1"/>
</dbReference>
<dbReference type="Proteomes" id="UP000636453">
    <property type="component" value="Unassembled WGS sequence"/>
</dbReference>
<evidence type="ECO:0000313" key="9">
    <source>
        <dbReference type="Proteomes" id="UP000636453"/>
    </source>
</evidence>
<feature type="transmembrane region" description="Helical" evidence="5">
    <location>
        <begin position="371"/>
        <end position="390"/>
    </location>
</feature>
<dbReference type="Pfam" id="PF00990">
    <property type="entry name" value="GGDEF"/>
    <property type="match status" value="1"/>
</dbReference>
<dbReference type="Gene3D" id="3.30.70.270">
    <property type="match status" value="1"/>
</dbReference>
<reference evidence="8" key="1">
    <citation type="journal article" date="2014" name="Int. J. Syst. Evol. Microbiol.">
        <title>Complete genome sequence of Corynebacterium casei LMG S-19264T (=DSM 44701T), isolated from a smear-ripened cheese.</title>
        <authorList>
            <consortium name="US DOE Joint Genome Institute (JGI-PGF)"/>
            <person name="Walter F."/>
            <person name="Albersmeier A."/>
            <person name="Kalinowski J."/>
            <person name="Ruckert C."/>
        </authorList>
    </citation>
    <scope>NUCLEOTIDE SEQUENCE</scope>
    <source>
        <strain evidence="8">KCTC 32020</strain>
    </source>
</reference>
<keyword evidence="5" id="KW-1133">Transmembrane helix</keyword>
<dbReference type="InterPro" id="IPR000160">
    <property type="entry name" value="GGDEF_dom"/>
</dbReference>
<keyword evidence="4" id="KW-0175">Coiled coil</keyword>
<dbReference type="AlphaFoldDB" id="A0A919DF59"/>
<evidence type="ECO:0000259" key="7">
    <source>
        <dbReference type="PROSITE" id="PS50887"/>
    </source>
</evidence>
<evidence type="ECO:0000313" key="8">
    <source>
        <dbReference type="EMBL" id="GHE38280.1"/>
    </source>
</evidence>
<evidence type="ECO:0000256" key="4">
    <source>
        <dbReference type="SAM" id="Coils"/>
    </source>
</evidence>
<feature type="transmembrane region" description="Helical" evidence="5">
    <location>
        <begin position="213"/>
        <end position="238"/>
    </location>
</feature>
<dbReference type="InterPro" id="IPR011622">
    <property type="entry name" value="7TMR_DISM_rcpt_extracell_dom2"/>
</dbReference>
<dbReference type="SUPFAM" id="SSF55073">
    <property type="entry name" value="Nucleotide cyclase"/>
    <property type="match status" value="1"/>
</dbReference>
<protein>
    <recommendedName>
        <fullName evidence="2">diguanylate cyclase</fullName>
        <ecNumber evidence="2">2.7.7.65</ecNumber>
    </recommendedName>
</protein>
<dbReference type="RefSeq" id="WP_186760819.1">
    <property type="nucleotide sequence ID" value="NZ_BNCF01000011.1"/>
</dbReference>
<dbReference type="InterPro" id="IPR011623">
    <property type="entry name" value="7TMR_DISM_rcpt_extracell_dom1"/>
</dbReference>
<organism evidence="8 9">
    <name type="scientific">Vulcaniibacterium thermophilum</name>
    <dbReference type="NCBI Taxonomy" id="1169913"/>
    <lineage>
        <taxon>Bacteria</taxon>
        <taxon>Pseudomonadati</taxon>
        <taxon>Pseudomonadota</taxon>
        <taxon>Gammaproteobacteria</taxon>
        <taxon>Lysobacterales</taxon>
        <taxon>Lysobacteraceae</taxon>
        <taxon>Vulcaniibacterium</taxon>
    </lineage>
</organism>
<feature type="domain" description="GGDEF" evidence="7">
    <location>
        <begin position="465"/>
        <end position="599"/>
    </location>
</feature>
<dbReference type="Pfam" id="PF07696">
    <property type="entry name" value="7TMR-DISMED2"/>
    <property type="match status" value="1"/>
</dbReference>
<dbReference type="Pfam" id="PF07695">
    <property type="entry name" value="7TMR-DISM_7TM"/>
    <property type="match status" value="1"/>
</dbReference>
<reference evidence="8" key="2">
    <citation type="submission" date="2020-09" db="EMBL/GenBank/DDBJ databases">
        <authorList>
            <person name="Sun Q."/>
            <person name="Kim S."/>
        </authorList>
    </citation>
    <scope>NUCLEOTIDE SEQUENCE</scope>
    <source>
        <strain evidence="8">KCTC 32020</strain>
    </source>
</reference>
<sequence>MFAMACAVLGVFLAFAAHAQPLLTLDPHTRMAELAPHTRYYHDVDGRDGLAAAVDALAEGRFRPLPGGSSALGFQPEGAYWFHVRLLNRNAQEPRWLLVQEYALSDLVDVYTRQPDGRIAHLAGGDHRPFSARSIRYRHPNFWLDLPPATPVDVFVRVRSQSSMQVPLVLYTPTAFTELARDAQLGMGLYYGILLALFFYNLVLWLTLRDASYFWYLLHIGAFGLVLFTLNGLAFEYLWPDSAWFPDHAVPLSICVSQITMLQFTRTFLGLGQRWRTGDRAALALMAYFALLGLAATRLPYHQVTPLASASVFITIGLIFTASLATLRGGYRPARLFLLAWAMFLLGTAMFAAIAFGLLPKNFVTEYGVQIGSALEMLLLSVALGYRYAALRNENERIVRDAKHQLEQQVYLRTAELRSALQQLEDAHSRLRDTSRRDALTGLFNRSHFRDVFEQLLAEARGENKPLSLMMVDLDHFKTINDRHGHLVGDHCLRWAARILGQTLRPYNAVPARFGGEEFVVALPQRTLDQAAAIAELLCHRLREGPCPHGEMLIEVTASIGVHQVDPQAEAIDAALHAADEALYQAKNEGRDCVRLWRRPQTAPA</sequence>
<keyword evidence="5" id="KW-0812">Transmembrane</keyword>
<dbReference type="EC" id="2.7.7.65" evidence="2"/>